<proteinExistence type="predicted"/>
<sequence>MAVWGITCLFFVGLGHLGGIITKMSTPMAFSAIESSYIKLDSLSEEELKDYDFLKSRVLLNGQGQKNSSAQARKYLTRVGLGNAVIFFVLAIFLPSIIKRLAVPKPRSH</sequence>
<accession>A0ABY9THM2</accession>
<evidence type="ECO:0000313" key="3">
    <source>
        <dbReference type="Proteomes" id="UP001248581"/>
    </source>
</evidence>
<feature type="transmembrane region" description="Helical" evidence="1">
    <location>
        <begin position="75"/>
        <end position="98"/>
    </location>
</feature>
<dbReference type="EMBL" id="CP134146">
    <property type="protein sequence ID" value="WNC67369.1"/>
    <property type="molecule type" value="Genomic_DNA"/>
</dbReference>
<keyword evidence="1" id="KW-0812">Transmembrane</keyword>
<evidence type="ECO:0000256" key="1">
    <source>
        <dbReference type="SAM" id="Phobius"/>
    </source>
</evidence>
<name>A0ABY9THM2_9GAMM</name>
<evidence type="ECO:0000313" key="2">
    <source>
        <dbReference type="EMBL" id="WNC67369.1"/>
    </source>
</evidence>
<dbReference type="Proteomes" id="UP001248581">
    <property type="component" value="Chromosome"/>
</dbReference>
<keyword evidence="1" id="KW-1133">Transmembrane helix</keyword>
<keyword evidence="3" id="KW-1185">Reference proteome</keyword>
<gene>
    <name evidence="2" type="ORF">RI845_12665</name>
</gene>
<keyword evidence="1" id="KW-0472">Membrane</keyword>
<reference evidence="3" key="1">
    <citation type="submission" date="2023-09" db="EMBL/GenBank/DDBJ databases">
        <authorList>
            <person name="Li S."/>
            <person name="Li X."/>
            <person name="Zhang C."/>
            <person name="Zhao Z."/>
        </authorList>
    </citation>
    <scope>NUCLEOTIDE SEQUENCE [LARGE SCALE GENOMIC DNA]</scope>
    <source>
        <strain evidence="3">SQ345</strain>
    </source>
</reference>
<organism evidence="2 3">
    <name type="scientific">Thalassotalea nanhaiensis</name>
    <dbReference type="NCBI Taxonomy" id="3065648"/>
    <lineage>
        <taxon>Bacteria</taxon>
        <taxon>Pseudomonadati</taxon>
        <taxon>Pseudomonadota</taxon>
        <taxon>Gammaproteobacteria</taxon>
        <taxon>Alteromonadales</taxon>
        <taxon>Colwelliaceae</taxon>
        <taxon>Thalassotalea</taxon>
    </lineage>
</organism>
<dbReference type="RefSeq" id="WP_348386529.1">
    <property type="nucleotide sequence ID" value="NZ_CP134146.1"/>
</dbReference>
<protein>
    <submittedName>
        <fullName evidence="2">Uncharacterized protein</fullName>
    </submittedName>
</protein>